<evidence type="ECO:0008006" key="3">
    <source>
        <dbReference type="Google" id="ProtNLM"/>
    </source>
</evidence>
<dbReference type="PANTHER" id="PTHR17985:SF8">
    <property type="entry name" value="TRANSPORT AND GOLGI ORGANIZATION PROTEIN 2 HOMOLOG"/>
    <property type="match status" value="1"/>
</dbReference>
<reference evidence="2" key="1">
    <citation type="journal article" date="2012" name="PLoS Genet.">
        <title>The genomes of the fungal plant pathogens Cladosporium fulvum and Dothistroma septosporum reveal adaptation to different hosts and lifestyles but also signatures of common ancestry.</title>
        <authorList>
            <person name="de Wit P.J.G.M."/>
            <person name="van der Burgt A."/>
            <person name="Oekmen B."/>
            <person name="Stergiopoulos I."/>
            <person name="Abd-Elsalam K.A."/>
            <person name="Aerts A.L."/>
            <person name="Bahkali A.H."/>
            <person name="Beenen H.G."/>
            <person name="Chettri P."/>
            <person name="Cox M.P."/>
            <person name="Datema E."/>
            <person name="de Vries R.P."/>
            <person name="Dhillon B."/>
            <person name="Ganley A.R."/>
            <person name="Griffiths S.A."/>
            <person name="Guo Y."/>
            <person name="Hamelin R.C."/>
            <person name="Henrissat B."/>
            <person name="Kabir M.S."/>
            <person name="Jashni M.K."/>
            <person name="Kema G."/>
            <person name="Klaubauf S."/>
            <person name="Lapidus A."/>
            <person name="Levasseur A."/>
            <person name="Lindquist E."/>
            <person name="Mehrabi R."/>
            <person name="Ohm R.A."/>
            <person name="Owen T.J."/>
            <person name="Salamov A."/>
            <person name="Schwelm A."/>
            <person name="Schijlen E."/>
            <person name="Sun H."/>
            <person name="van den Burg H.A."/>
            <person name="van Ham R.C.H.J."/>
            <person name="Zhang S."/>
            <person name="Goodwin S.B."/>
            <person name="Grigoriev I.V."/>
            <person name="Collemare J."/>
            <person name="Bradshaw R.E."/>
        </authorList>
    </citation>
    <scope>NUCLEOTIDE SEQUENCE [LARGE SCALE GENOMIC DNA]</scope>
    <source>
        <strain evidence="2">NZE10 / CBS 128990</strain>
    </source>
</reference>
<reference evidence="1 2" key="2">
    <citation type="journal article" date="2012" name="PLoS Pathog.">
        <title>Diverse lifestyles and strategies of plant pathogenesis encoded in the genomes of eighteen Dothideomycetes fungi.</title>
        <authorList>
            <person name="Ohm R.A."/>
            <person name="Feau N."/>
            <person name="Henrissat B."/>
            <person name="Schoch C.L."/>
            <person name="Horwitz B.A."/>
            <person name="Barry K.W."/>
            <person name="Condon B.J."/>
            <person name="Copeland A.C."/>
            <person name="Dhillon B."/>
            <person name="Glaser F."/>
            <person name="Hesse C.N."/>
            <person name="Kosti I."/>
            <person name="LaButti K."/>
            <person name="Lindquist E.A."/>
            <person name="Lucas S."/>
            <person name="Salamov A.A."/>
            <person name="Bradshaw R.E."/>
            <person name="Ciuffetti L."/>
            <person name="Hamelin R.C."/>
            <person name="Kema G.H.J."/>
            <person name="Lawrence C."/>
            <person name="Scott J.A."/>
            <person name="Spatafora J.W."/>
            <person name="Turgeon B.G."/>
            <person name="de Wit P.J.G.M."/>
            <person name="Zhong S."/>
            <person name="Goodwin S.B."/>
            <person name="Grigoriev I.V."/>
        </authorList>
    </citation>
    <scope>NUCLEOTIDE SEQUENCE [LARGE SCALE GENOMIC DNA]</scope>
    <source>
        <strain evidence="2">NZE10 / CBS 128990</strain>
    </source>
</reference>
<dbReference type="EMBL" id="KB446542">
    <property type="protein sequence ID" value="EME41418.1"/>
    <property type="molecule type" value="Genomic_DNA"/>
</dbReference>
<dbReference type="Proteomes" id="UP000016933">
    <property type="component" value="Unassembled WGS sequence"/>
</dbReference>
<dbReference type="InterPro" id="IPR008551">
    <property type="entry name" value="TANGO2"/>
</dbReference>
<keyword evidence="2" id="KW-1185">Reference proteome</keyword>
<dbReference type="GO" id="GO:0009306">
    <property type="term" value="P:protein secretion"/>
    <property type="evidence" value="ECO:0007669"/>
    <property type="project" value="TreeGrafter"/>
</dbReference>
<dbReference type="eggNOG" id="KOG2342">
    <property type="taxonomic scope" value="Eukaryota"/>
</dbReference>
<proteinExistence type="predicted"/>
<name>N1PFM8_DOTSN</name>
<dbReference type="GO" id="GO:0005794">
    <property type="term" value="C:Golgi apparatus"/>
    <property type="evidence" value="ECO:0007669"/>
    <property type="project" value="TreeGrafter"/>
</dbReference>
<gene>
    <name evidence="1" type="ORF">DOTSEDRAFT_73737</name>
</gene>
<dbReference type="HOGENOM" id="CLU_047037_0_2_1"/>
<sequence>MCISVLSTAHPEYPFLLISNRDEFLSRPTLRADWWNPPSSQVLGGRDLQRQERGTWLAITKQGRIAILTNFREEGDTEINQAKSRGAITNSYLTIPPDSGETEEGLAERLMKDVGIHDMGGFTMLYGKLQAPKSLNDSGSSPNMPGLAIISNRTESSSRLRRIATHQGETHGISNSHFGDTTWPKVIRGQELLKRVIEDNVATPSSSQNDFIENLFSILCVDDIPKRKLGEDWDMYVRHMRNSIMIPPAKGQVIENRAADQLRVGDAGGMETPDHAKVESGQKAYGTTKQTVILVNQEGKVTYVERTLFDQDGMPLEGKDRDVRHEFVINGWNGIS</sequence>
<dbReference type="PANTHER" id="PTHR17985">
    <property type="entry name" value="SER/THR-RICH PROTEIN T10 IN DGCR REGION"/>
    <property type="match status" value="1"/>
</dbReference>
<protein>
    <recommendedName>
        <fullName evidence="3">DUF833-domain-containing protein</fullName>
    </recommendedName>
</protein>
<dbReference type="OrthoDB" id="191601at2759"/>
<dbReference type="OMA" id="WPKIIDG"/>
<dbReference type="AlphaFoldDB" id="N1PFM8"/>
<dbReference type="Pfam" id="PF05742">
    <property type="entry name" value="TANGO2"/>
    <property type="match status" value="1"/>
</dbReference>
<evidence type="ECO:0000313" key="2">
    <source>
        <dbReference type="Proteomes" id="UP000016933"/>
    </source>
</evidence>
<organism evidence="1 2">
    <name type="scientific">Dothistroma septosporum (strain NZE10 / CBS 128990)</name>
    <name type="common">Red band needle blight fungus</name>
    <name type="synonym">Mycosphaerella pini</name>
    <dbReference type="NCBI Taxonomy" id="675120"/>
    <lineage>
        <taxon>Eukaryota</taxon>
        <taxon>Fungi</taxon>
        <taxon>Dikarya</taxon>
        <taxon>Ascomycota</taxon>
        <taxon>Pezizomycotina</taxon>
        <taxon>Dothideomycetes</taxon>
        <taxon>Dothideomycetidae</taxon>
        <taxon>Mycosphaerellales</taxon>
        <taxon>Mycosphaerellaceae</taxon>
        <taxon>Dothistroma</taxon>
    </lineage>
</organism>
<accession>N1PFM8</accession>
<dbReference type="GO" id="GO:0007030">
    <property type="term" value="P:Golgi organization"/>
    <property type="evidence" value="ECO:0007669"/>
    <property type="project" value="TreeGrafter"/>
</dbReference>
<evidence type="ECO:0000313" key="1">
    <source>
        <dbReference type="EMBL" id="EME41418.1"/>
    </source>
</evidence>